<evidence type="ECO:0000313" key="2">
    <source>
        <dbReference type="Proteomes" id="UP000671877"/>
    </source>
</evidence>
<gene>
    <name evidence="1" type="ORF">XccvBFoX5_gp04</name>
</gene>
<keyword evidence="2" id="KW-1185">Reference proteome</keyword>
<accession>A0A858NPX4</accession>
<proteinExistence type="predicted"/>
<name>A0A858NPX4_9CAUD</name>
<dbReference type="Proteomes" id="UP000671877">
    <property type="component" value="Segment"/>
</dbReference>
<protein>
    <submittedName>
        <fullName evidence="1">Uncharacterized protein</fullName>
    </submittedName>
</protein>
<dbReference type="EMBL" id="MT161384">
    <property type="protein sequence ID" value="QJB21982.1"/>
    <property type="molecule type" value="Genomic_DNA"/>
</dbReference>
<reference evidence="1 2" key="1">
    <citation type="submission" date="2020-03" db="EMBL/GenBank/DDBJ databases">
        <title>Development of an integrated pest management strategy to control Xanthomonas campestris pv. campestris by using bacteriophages.</title>
        <authorList>
            <person name="Holtappels D."/>
            <person name="Rombouts S."/>
            <person name="Lavigne R."/>
            <person name="Wagemans J."/>
        </authorList>
    </citation>
    <scope>NUCLEOTIDE SEQUENCE [LARGE SCALE GENOMIC DNA]</scope>
</reference>
<organism evidence="1 2">
    <name type="scientific">Xanthomonas phage FoX5</name>
    <dbReference type="NCBI Taxonomy" id="2723901"/>
    <lineage>
        <taxon>Viruses</taxon>
        <taxon>Duplodnaviria</taxon>
        <taxon>Heunggongvirae</taxon>
        <taxon>Uroviricota</taxon>
        <taxon>Caudoviricetes</taxon>
        <taxon>Foxunavirus</taxon>
        <taxon>Foxunavirus fox5</taxon>
    </lineage>
</organism>
<evidence type="ECO:0000313" key="1">
    <source>
        <dbReference type="EMBL" id="QJB21982.1"/>
    </source>
</evidence>
<sequence>MNCIVPKTITAGLSLSVVAKLPSYYNGWGAFLYLRGPSSLDIQASQLGNAFTFAVPAAITAAWVPGEYAYTLRVTNGFDVLEIDAGRLKIAPDLTNVPEGYDPRTPAQIGLDAIEAVLAKRATIDQERYRINNRELYRTPIADLMKLRAFYKEQVRKECCNGRNIGFGEIRVGMRPIGR</sequence>